<gene>
    <name evidence="1" type="ORF">PACLA_8A003023</name>
</gene>
<dbReference type="EMBL" id="CACRXK020003466">
    <property type="protein sequence ID" value="CAB3998904.1"/>
    <property type="molecule type" value="Genomic_DNA"/>
</dbReference>
<name>A0A7D9I1W6_PARCT</name>
<dbReference type="InterPro" id="IPR038717">
    <property type="entry name" value="Tc1-like_DDE_dom"/>
</dbReference>
<organism evidence="1 2">
    <name type="scientific">Paramuricea clavata</name>
    <name type="common">Red gorgonian</name>
    <name type="synonym">Violescent sea-whip</name>
    <dbReference type="NCBI Taxonomy" id="317549"/>
    <lineage>
        <taxon>Eukaryota</taxon>
        <taxon>Metazoa</taxon>
        <taxon>Cnidaria</taxon>
        <taxon>Anthozoa</taxon>
        <taxon>Octocorallia</taxon>
        <taxon>Malacalcyonacea</taxon>
        <taxon>Plexauridae</taxon>
        <taxon>Paramuricea</taxon>
    </lineage>
</organism>
<dbReference type="InterPro" id="IPR012337">
    <property type="entry name" value="RNaseH-like_sf"/>
</dbReference>
<dbReference type="SUPFAM" id="SSF46689">
    <property type="entry name" value="Homeodomain-like"/>
    <property type="match status" value="1"/>
</dbReference>
<accession>A0A7D9I1W6</accession>
<comment type="caution">
    <text evidence="1">The sequence shown here is derived from an EMBL/GenBank/DDBJ whole genome shotgun (WGS) entry which is preliminary data.</text>
</comment>
<protein>
    <submittedName>
        <fullName evidence="1">Transposable element Tcb2 transposase</fullName>
    </submittedName>
</protein>
<dbReference type="GO" id="GO:0003677">
    <property type="term" value="F:DNA binding"/>
    <property type="evidence" value="ECO:0007669"/>
    <property type="project" value="InterPro"/>
</dbReference>
<dbReference type="PANTHER" id="PTHR23022:SF135">
    <property type="entry name" value="SI:DKEY-77F5.3"/>
    <property type="match status" value="1"/>
</dbReference>
<dbReference type="Gene3D" id="3.30.420.10">
    <property type="entry name" value="Ribonuclease H-like superfamily/Ribonuclease H"/>
    <property type="match status" value="1"/>
</dbReference>
<dbReference type="NCBIfam" id="NF033545">
    <property type="entry name" value="transpos_IS630"/>
    <property type="match status" value="1"/>
</dbReference>
<dbReference type="Pfam" id="PF13358">
    <property type="entry name" value="DDE_3"/>
    <property type="match status" value="1"/>
</dbReference>
<dbReference type="PANTHER" id="PTHR23022">
    <property type="entry name" value="TRANSPOSABLE ELEMENT-RELATED"/>
    <property type="match status" value="1"/>
</dbReference>
<dbReference type="InterPro" id="IPR052338">
    <property type="entry name" value="Transposase_5"/>
</dbReference>
<dbReference type="OrthoDB" id="4843387at2759"/>
<sequence length="339" mass="39119">MTKLLQGEGIKASRSAVSSFLSRYRRTGSIQDAKRSGRKTKLSNDHVKFIDDRMKENDELTSAELTEKLSKECHVEVSATTVRGVKRNVLVWKSETARYCQFVREPNKMKRFIFASNALLNKDTFEDVIFTDETIVQIEQYARICFRKDGSQPKRKGRPKHRLKVHVWGGISNRGATSVCIFTGIMESIGYQNILERNLLPFIKKTYPDGHRLWQDNDPKYTSNSTKDWFIRNGINHWKAPPESPDLNCIENLWAALKHHIRKYVKPKNKEELVAGIKEFWSQLTIETCRNYIRGVHKVLPAIVASEGGPQQSTTDGTVTKYQLQVESYITFLNNRFCQ</sequence>
<dbReference type="InterPro" id="IPR009057">
    <property type="entry name" value="Homeodomain-like_sf"/>
</dbReference>
<dbReference type="SUPFAM" id="SSF53098">
    <property type="entry name" value="Ribonuclease H-like"/>
    <property type="match status" value="1"/>
</dbReference>
<dbReference type="InterPro" id="IPR036397">
    <property type="entry name" value="RNaseH_sf"/>
</dbReference>
<reference evidence="1" key="1">
    <citation type="submission" date="2020-04" db="EMBL/GenBank/DDBJ databases">
        <authorList>
            <person name="Alioto T."/>
            <person name="Alioto T."/>
            <person name="Gomez Garrido J."/>
        </authorList>
    </citation>
    <scope>NUCLEOTIDE SEQUENCE</scope>
    <source>
        <strain evidence="1">A484AB</strain>
    </source>
</reference>
<evidence type="ECO:0000313" key="1">
    <source>
        <dbReference type="EMBL" id="CAB3998904.1"/>
    </source>
</evidence>
<dbReference type="GO" id="GO:0006355">
    <property type="term" value="P:regulation of DNA-templated transcription"/>
    <property type="evidence" value="ECO:0007669"/>
    <property type="project" value="InterPro"/>
</dbReference>
<dbReference type="AlphaFoldDB" id="A0A7D9I1W6"/>
<evidence type="ECO:0000313" key="2">
    <source>
        <dbReference type="Proteomes" id="UP001152795"/>
    </source>
</evidence>
<dbReference type="Pfam" id="PF00292">
    <property type="entry name" value="PAX"/>
    <property type="match status" value="1"/>
</dbReference>
<dbReference type="InterPro" id="IPR047655">
    <property type="entry name" value="Transpos_IS630-like"/>
</dbReference>
<dbReference type="Proteomes" id="UP001152795">
    <property type="component" value="Unassembled WGS sequence"/>
</dbReference>
<proteinExistence type="predicted"/>
<keyword evidence="2" id="KW-1185">Reference proteome</keyword>
<dbReference type="InterPro" id="IPR001523">
    <property type="entry name" value="Paired_dom"/>
</dbReference>